<keyword evidence="13" id="KW-0539">Nucleus</keyword>
<feature type="region of interest" description="Disordered" evidence="19">
    <location>
        <begin position="334"/>
        <end position="396"/>
    </location>
</feature>
<feature type="domain" description="C2H2-type" evidence="20">
    <location>
        <begin position="754"/>
        <end position="781"/>
    </location>
</feature>
<reference evidence="21 22" key="1">
    <citation type="submission" date="2021-04" db="EMBL/GenBank/DDBJ databases">
        <authorList>
            <person name="De Guttry C."/>
            <person name="Zahm M."/>
            <person name="Klopp C."/>
            <person name="Cabau C."/>
            <person name="Louis A."/>
            <person name="Berthelot C."/>
            <person name="Parey E."/>
            <person name="Roest Crollius H."/>
            <person name="Montfort J."/>
            <person name="Robinson-Rechavi M."/>
            <person name="Bucao C."/>
            <person name="Bouchez O."/>
            <person name="Gislard M."/>
            <person name="Lluch J."/>
            <person name="Milhes M."/>
            <person name="Lampietro C."/>
            <person name="Lopez Roques C."/>
            <person name="Donnadieu C."/>
            <person name="Braasch I."/>
            <person name="Desvignes T."/>
            <person name="Postlethwait J."/>
            <person name="Bobe J."/>
            <person name="Wedekind C."/>
            <person name="Guiguen Y."/>
        </authorList>
    </citation>
    <scope>NUCLEOTIDE SEQUENCE [LARGE SCALE GENOMIC DNA]</scope>
    <source>
        <strain evidence="21">Cs_M1</strain>
        <tissue evidence="21">Blood</tissue>
    </source>
</reference>
<keyword evidence="7 18" id="KW-0863">Zinc-finger</keyword>
<keyword evidence="5" id="KW-0479">Metal-binding</keyword>
<feature type="domain" description="C2H2-type" evidence="20">
    <location>
        <begin position="1137"/>
        <end position="1164"/>
    </location>
</feature>
<evidence type="ECO:0000256" key="18">
    <source>
        <dbReference type="PROSITE-ProRule" id="PRU00042"/>
    </source>
</evidence>
<evidence type="ECO:0000256" key="10">
    <source>
        <dbReference type="ARBA" id="ARBA00023015"/>
    </source>
</evidence>
<dbReference type="GO" id="GO:0021772">
    <property type="term" value="P:olfactory bulb development"/>
    <property type="evidence" value="ECO:0007669"/>
    <property type="project" value="UniProtKB-ARBA"/>
</dbReference>
<dbReference type="GO" id="GO:0000792">
    <property type="term" value="C:heterochromatin"/>
    <property type="evidence" value="ECO:0007669"/>
    <property type="project" value="UniProtKB-ARBA"/>
</dbReference>
<feature type="compositionally biased region" description="Low complexity" evidence="19">
    <location>
        <begin position="360"/>
        <end position="396"/>
    </location>
</feature>
<evidence type="ECO:0000259" key="20">
    <source>
        <dbReference type="PROSITE" id="PS50157"/>
    </source>
</evidence>
<evidence type="ECO:0000256" key="13">
    <source>
        <dbReference type="ARBA" id="ARBA00023242"/>
    </source>
</evidence>
<evidence type="ECO:0000256" key="6">
    <source>
        <dbReference type="ARBA" id="ARBA00022737"/>
    </source>
</evidence>
<evidence type="ECO:0000256" key="3">
    <source>
        <dbReference type="ARBA" id="ARBA00022499"/>
    </source>
</evidence>
<keyword evidence="3" id="KW-1017">Isopeptide bond</keyword>
<evidence type="ECO:0000256" key="12">
    <source>
        <dbReference type="ARBA" id="ARBA00023163"/>
    </source>
</evidence>
<keyword evidence="22" id="KW-1185">Reference proteome</keyword>
<dbReference type="PANTHER" id="PTHR23233">
    <property type="entry name" value="SAL-LIKE PROTEIN"/>
    <property type="match status" value="1"/>
</dbReference>
<feature type="compositionally biased region" description="Polar residues" evidence="19">
    <location>
        <begin position="334"/>
        <end position="359"/>
    </location>
</feature>
<keyword evidence="6" id="KW-0677">Repeat</keyword>
<evidence type="ECO:0000256" key="17">
    <source>
        <dbReference type="ARBA" id="ARBA00069282"/>
    </source>
</evidence>
<comment type="subunit">
    <text evidence="16">May associate with NuRD histone deacetylase complex (HDAC). Interacts with components of HDAC complex including HDAC1, HDAC2, RBBP4, RBPP7, MTA1 and MTA2. Interacts with CCNQ. Interacts with NSD2 (via PHD-type zinc fingers 1, 2 and 3).</text>
</comment>
<dbReference type="GO" id="GO:0048646">
    <property type="term" value="P:anatomical structure formation involved in morphogenesis"/>
    <property type="evidence" value="ECO:0007669"/>
    <property type="project" value="UniProtKB-ARBA"/>
</dbReference>
<keyword evidence="10" id="KW-0805">Transcription regulation</keyword>
<feature type="domain" description="C2H2-type" evidence="20">
    <location>
        <begin position="457"/>
        <end position="484"/>
    </location>
</feature>
<dbReference type="GO" id="GO:0061061">
    <property type="term" value="P:muscle structure development"/>
    <property type="evidence" value="ECO:0007669"/>
    <property type="project" value="UniProtKB-ARBA"/>
</dbReference>
<comment type="subcellular location">
    <subcellularLocation>
        <location evidence="1">Nucleus</location>
    </subcellularLocation>
</comment>
<feature type="compositionally biased region" description="Polar residues" evidence="19">
    <location>
        <begin position="967"/>
        <end position="991"/>
    </location>
</feature>
<comment type="similarity">
    <text evidence="14">Belongs to the sal C2H2-type zinc-finger protein family.</text>
</comment>
<keyword evidence="8" id="KW-0862">Zinc</keyword>
<dbReference type="PANTHER" id="PTHR23233:SF46">
    <property type="entry name" value="SAL-LIKE PROTEIN 3"/>
    <property type="match status" value="1"/>
</dbReference>
<dbReference type="SUPFAM" id="SSF57667">
    <property type="entry name" value="beta-beta-alpha zinc fingers"/>
    <property type="match status" value="4"/>
</dbReference>
<dbReference type="GO" id="GO:0009791">
    <property type="term" value="P:post-embryonic development"/>
    <property type="evidence" value="ECO:0007669"/>
    <property type="project" value="UniProtKB-ARBA"/>
</dbReference>
<evidence type="ECO:0000256" key="2">
    <source>
        <dbReference type="ARBA" id="ARBA00022491"/>
    </source>
</evidence>
<dbReference type="GO" id="GO:0000978">
    <property type="term" value="F:RNA polymerase II cis-regulatory region sequence-specific DNA binding"/>
    <property type="evidence" value="ECO:0007669"/>
    <property type="project" value="TreeGrafter"/>
</dbReference>
<feature type="region of interest" description="Disordered" evidence="19">
    <location>
        <begin position="142"/>
        <end position="188"/>
    </location>
</feature>
<dbReference type="PROSITE" id="PS00028">
    <property type="entry name" value="ZINC_FINGER_C2H2_1"/>
    <property type="match status" value="7"/>
</dbReference>
<evidence type="ECO:0000256" key="7">
    <source>
        <dbReference type="ARBA" id="ARBA00022771"/>
    </source>
</evidence>
<gene>
    <name evidence="21" type="ORF">J4Q44_G00028720</name>
</gene>
<dbReference type="GO" id="GO:0005654">
    <property type="term" value="C:nucleoplasm"/>
    <property type="evidence" value="ECO:0007669"/>
    <property type="project" value="UniProtKB-ARBA"/>
</dbReference>
<dbReference type="FunFam" id="3.30.160.60:FF:000215">
    <property type="entry name" value="Spalt-like transcription factor 3"/>
    <property type="match status" value="1"/>
</dbReference>
<dbReference type="Gene3D" id="3.30.160.60">
    <property type="entry name" value="Classic Zinc Finger"/>
    <property type="match status" value="6"/>
</dbReference>
<dbReference type="AlphaFoldDB" id="A0AAN8MKD4"/>
<dbReference type="SMART" id="SM00355">
    <property type="entry name" value="ZnF_C2H2"/>
    <property type="match status" value="8"/>
</dbReference>
<evidence type="ECO:0000256" key="1">
    <source>
        <dbReference type="ARBA" id="ARBA00004123"/>
    </source>
</evidence>
<organism evidence="21 22">
    <name type="scientific">Coregonus suidteri</name>
    <dbReference type="NCBI Taxonomy" id="861788"/>
    <lineage>
        <taxon>Eukaryota</taxon>
        <taxon>Metazoa</taxon>
        <taxon>Chordata</taxon>
        <taxon>Craniata</taxon>
        <taxon>Vertebrata</taxon>
        <taxon>Euteleostomi</taxon>
        <taxon>Actinopterygii</taxon>
        <taxon>Neopterygii</taxon>
        <taxon>Teleostei</taxon>
        <taxon>Protacanthopterygii</taxon>
        <taxon>Salmoniformes</taxon>
        <taxon>Salmonidae</taxon>
        <taxon>Coregoninae</taxon>
        <taxon>Coregonus</taxon>
    </lineage>
</organism>
<feature type="compositionally biased region" description="Acidic residues" evidence="19">
    <location>
        <begin position="852"/>
        <end position="865"/>
    </location>
</feature>
<feature type="domain" description="C2H2-type" evidence="20">
    <location>
        <begin position="485"/>
        <end position="512"/>
    </location>
</feature>
<dbReference type="GO" id="GO:0009966">
    <property type="term" value="P:regulation of signal transduction"/>
    <property type="evidence" value="ECO:0007669"/>
    <property type="project" value="UniProtKB-ARBA"/>
</dbReference>
<evidence type="ECO:0000256" key="14">
    <source>
        <dbReference type="ARBA" id="ARBA00038474"/>
    </source>
</evidence>
<feature type="compositionally biased region" description="Low complexity" evidence="19">
    <location>
        <begin position="176"/>
        <end position="188"/>
    </location>
</feature>
<feature type="region of interest" description="Disordered" evidence="19">
    <location>
        <begin position="967"/>
        <end position="1006"/>
    </location>
</feature>
<evidence type="ECO:0000256" key="15">
    <source>
        <dbReference type="ARBA" id="ARBA00053244"/>
    </source>
</evidence>
<feature type="domain" description="C2H2-type" evidence="20">
    <location>
        <begin position="786"/>
        <end position="813"/>
    </location>
</feature>
<dbReference type="FunFam" id="3.30.160.60:FF:000025">
    <property type="entry name" value="Spalt-like transcription factor 1"/>
    <property type="match status" value="1"/>
</dbReference>
<dbReference type="GO" id="GO:0001708">
    <property type="term" value="P:cell fate specification"/>
    <property type="evidence" value="ECO:0007669"/>
    <property type="project" value="UniProtKB-ARBA"/>
</dbReference>
<evidence type="ECO:0000256" key="16">
    <source>
        <dbReference type="ARBA" id="ARBA00062861"/>
    </source>
</evidence>
<dbReference type="FunFam" id="3.30.160.60:FF:000260">
    <property type="entry name" value="Spalt-like transcription factor 1"/>
    <property type="match status" value="1"/>
</dbReference>
<sequence>MSRRKQAKPQHLKLDEEALQTDVATEHALLEGMDEEERRSGIEETHVCEKCAEYFTWAELYEHQRNCTEDPPQFLIVKEDEGMPRPEGSPAGSSPTPSLAILSLAPSDSADIESADGGLELVEPMNDNDNDSTDMLEEMNMGEREDESMEVEQQHHDKHKSSRPQNPPDTTELAIPSSQSSPVTSSMPSTNVTLEILHSTQVAVAQFSQSLHSSGAGGKAATAAIPVILEHLLSLHQQQVHQLQLIEQIRSQVAFMNKQPTQTALNPVSRALSLAPNPFPSQGLIAPPVLPLSGTIPSAVNGQASVSLAAVLERSHTLSSQTSYGQAHMRNVRCTSAPSENSAPPPTSCNNISSLQPPYTGSHSHTSGSCTQTLTSSSSLSMQGQSNSLLSSPSSLPFLPQSPPSSVIFPNPLASITATTNALDPLSALMKHHRNGKLPNVSMFDTKPSTEEPFFKHKCRFCAKVFGSDSALQIHLRSHTGERPFKCNLCGNRFSTKGNLKVHFQRHKEKYPHVQMNPYPVPEYLDNVPTCSGIPYGMSFPPEKPGATWLDSKPVLATVPTSMGLQLPFTLTTMGSSSGSLSVTPPIKSPFRPSPATSECVSLSLNTTGNETSVPTALESPQSNQEGEASHVLKAEEIHLPQNCMTRPRVSPFTVATSKAMTMTTSTPECSTPTYPVSNFSPLSLASDPFKAKFPFGGLLDSMQTSETSKLQQLVENIDKKITDPNQCVLCHRVLSCQSALKMHYRIHTGERPFKCKVCGRAFTTKGNLKTHIGVHRANPPLRVQHSCPICQKKFTNAVVLQQHIRMHMGGQISNSPLMDGLQDLDTDLSFDEKNFDSLKNYDNDLMYDNSMGEEEDDEEEEVENMEGGVDTLKPLSSVSSSPPNSDAVVSSIAALENQMKMIDSTINLNNSFGLKSMMNGFMDSERRAAIHYSIVGEGQNHNAVGSPTVSESSTAMHVPVSPAQSNSEVHLCNSPSGKHSGESQEITASVKSEKSDSPTSTPVLENGVTLDLRGMQPHRQCVKRESPYSTLFLSKERGSSQSIPSLNTSIAPRMIKSEMNGHHRPMNFNEGLHHPFGLQVPAAPPSLVSPGIISLLGPPQLRRTPKQHNCHACGKNFSSASALQIHERTHTGEKPFGCSICGRAFTTKGNLKVHMGTHMWNNAPARRGRRLSVENPMALLGGEAAMKFGEMFQKDLTGRAMNVDPGFWNRYASAITNGLAMKKNEISVIQNGGIPQLYPMTAGMDRVSTGGSSPMTSLGKTAMDLGINRPDTFLC</sequence>
<evidence type="ECO:0000256" key="19">
    <source>
        <dbReference type="SAM" id="MobiDB-lite"/>
    </source>
</evidence>
<evidence type="ECO:0000313" key="22">
    <source>
        <dbReference type="Proteomes" id="UP001356427"/>
    </source>
</evidence>
<dbReference type="Pfam" id="PF00096">
    <property type="entry name" value="zf-C2H2"/>
    <property type="match status" value="5"/>
</dbReference>
<keyword evidence="11" id="KW-0238">DNA-binding</keyword>
<accession>A0AAN8MKD4</accession>
<protein>
    <recommendedName>
        <fullName evidence="17">Sal-like protein 1</fullName>
    </recommendedName>
</protein>
<keyword evidence="12" id="KW-0804">Transcription</keyword>
<evidence type="ECO:0000256" key="4">
    <source>
        <dbReference type="ARBA" id="ARBA00022553"/>
    </source>
</evidence>
<feature type="compositionally biased region" description="Polar residues" evidence="19">
    <location>
        <begin position="607"/>
        <end position="627"/>
    </location>
</feature>
<dbReference type="GO" id="GO:0048699">
    <property type="term" value="P:generation of neurons"/>
    <property type="evidence" value="ECO:0007669"/>
    <property type="project" value="UniProtKB-ARBA"/>
</dbReference>
<feature type="region of interest" description="Disordered" evidence="19">
    <location>
        <begin position="607"/>
        <end position="630"/>
    </location>
</feature>
<dbReference type="InterPro" id="IPR013087">
    <property type="entry name" value="Znf_C2H2_type"/>
</dbReference>
<dbReference type="GO" id="GO:0007507">
    <property type="term" value="P:heart development"/>
    <property type="evidence" value="ECO:0007669"/>
    <property type="project" value="UniProtKB-ARBA"/>
</dbReference>
<dbReference type="InterPro" id="IPR036236">
    <property type="entry name" value="Znf_C2H2_sf"/>
</dbReference>
<dbReference type="EMBL" id="JAGTTL010000002">
    <property type="protein sequence ID" value="KAK6327227.1"/>
    <property type="molecule type" value="Genomic_DNA"/>
</dbReference>
<comment type="function">
    <text evidence="15">Transcriptional repressor involved in organogenesis. Plays an essential role in ureteric bud invasion during kidney development.</text>
</comment>
<feature type="region of interest" description="Disordered" evidence="19">
    <location>
        <begin position="79"/>
        <end position="101"/>
    </location>
</feature>
<comment type="caution">
    <text evidence="21">The sequence shown here is derived from an EMBL/GenBank/DDBJ whole genome shotgun (WGS) entry which is preliminary data.</text>
</comment>
<dbReference type="PROSITE" id="PS50157">
    <property type="entry name" value="ZINC_FINGER_C2H2_2"/>
    <property type="match status" value="7"/>
</dbReference>
<dbReference type="FunFam" id="3.30.160.60:FF:000689">
    <property type="entry name" value="Spalt like transcription factor 1"/>
    <property type="match status" value="1"/>
</dbReference>
<evidence type="ECO:0000256" key="8">
    <source>
        <dbReference type="ARBA" id="ARBA00022833"/>
    </source>
</evidence>
<dbReference type="GO" id="GO:0003337">
    <property type="term" value="P:mesenchymal to epithelial transition involved in metanephros morphogenesis"/>
    <property type="evidence" value="ECO:0007669"/>
    <property type="project" value="UniProtKB-ARBA"/>
</dbReference>
<dbReference type="GO" id="GO:0000122">
    <property type="term" value="P:negative regulation of transcription by RNA polymerase II"/>
    <property type="evidence" value="ECO:0007669"/>
    <property type="project" value="UniProtKB-ARBA"/>
</dbReference>
<dbReference type="Proteomes" id="UP001356427">
    <property type="component" value="Unassembled WGS sequence"/>
</dbReference>
<keyword evidence="4" id="KW-0597">Phosphoprotein</keyword>
<evidence type="ECO:0000313" key="21">
    <source>
        <dbReference type="EMBL" id="KAK6327227.1"/>
    </source>
</evidence>
<keyword evidence="2" id="KW-0678">Repressor</keyword>
<feature type="domain" description="C2H2-type" evidence="20">
    <location>
        <begin position="726"/>
        <end position="753"/>
    </location>
</feature>
<evidence type="ECO:0000256" key="11">
    <source>
        <dbReference type="ARBA" id="ARBA00023125"/>
    </source>
</evidence>
<feature type="region of interest" description="Disordered" evidence="19">
    <location>
        <begin position="847"/>
        <end position="866"/>
    </location>
</feature>
<dbReference type="GO" id="GO:0035295">
    <property type="term" value="P:tube development"/>
    <property type="evidence" value="ECO:0007669"/>
    <property type="project" value="UniProtKB-ARBA"/>
</dbReference>
<evidence type="ECO:0000256" key="5">
    <source>
        <dbReference type="ARBA" id="ARBA00022723"/>
    </source>
</evidence>
<keyword evidence="9" id="KW-0832">Ubl conjugation</keyword>
<evidence type="ECO:0000256" key="9">
    <source>
        <dbReference type="ARBA" id="ARBA00022843"/>
    </source>
</evidence>
<feature type="domain" description="C2H2-type" evidence="20">
    <location>
        <begin position="1109"/>
        <end position="1136"/>
    </location>
</feature>
<dbReference type="CDD" id="cd20908">
    <property type="entry name" value="SUF4-like"/>
    <property type="match status" value="1"/>
</dbReference>
<dbReference type="FunFam" id="3.30.160.60:FF:002381">
    <property type="entry name" value="Putative spalt protein"/>
    <property type="match status" value="1"/>
</dbReference>
<dbReference type="GO" id="GO:0000981">
    <property type="term" value="F:DNA-binding transcription factor activity, RNA polymerase II-specific"/>
    <property type="evidence" value="ECO:0007669"/>
    <property type="project" value="TreeGrafter"/>
</dbReference>
<proteinExistence type="inferred from homology"/>
<dbReference type="GO" id="GO:0045944">
    <property type="term" value="P:positive regulation of transcription by RNA polymerase II"/>
    <property type="evidence" value="ECO:0007669"/>
    <property type="project" value="UniProtKB-ARBA"/>
</dbReference>
<dbReference type="GO" id="GO:0008270">
    <property type="term" value="F:zinc ion binding"/>
    <property type="evidence" value="ECO:0007669"/>
    <property type="project" value="UniProtKB-KW"/>
</dbReference>
<dbReference type="InterPro" id="IPR051565">
    <property type="entry name" value="Sal_C2H2-zinc-finger"/>
</dbReference>
<name>A0AAN8MKD4_9TELE</name>
<dbReference type="FunFam" id="3.30.160.60:FF:000079">
    <property type="entry name" value="Spalt-like transcription factor 3"/>
    <property type="match status" value="1"/>
</dbReference>